<reference evidence="1 2" key="1">
    <citation type="submission" date="2016-10" db="EMBL/GenBank/DDBJ databases">
        <authorList>
            <person name="de Groot N.N."/>
        </authorList>
    </citation>
    <scope>NUCLEOTIDE SEQUENCE [LARGE SCALE GENOMIC DNA]</scope>
    <source>
        <strain evidence="1 2">CGMCC 1.7666</strain>
    </source>
</reference>
<name>A0A1G5I3E8_9HYPH</name>
<protein>
    <submittedName>
        <fullName evidence="1">Uncharacterized protein</fullName>
    </submittedName>
</protein>
<dbReference type="Proteomes" id="UP000199569">
    <property type="component" value="Unassembled WGS sequence"/>
</dbReference>
<accession>A0A1G5I3E8</accession>
<organism evidence="1 2">
    <name type="scientific">Microvirga guangxiensis</name>
    <dbReference type="NCBI Taxonomy" id="549386"/>
    <lineage>
        <taxon>Bacteria</taxon>
        <taxon>Pseudomonadati</taxon>
        <taxon>Pseudomonadota</taxon>
        <taxon>Alphaproteobacteria</taxon>
        <taxon>Hyphomicrobiales</taxon>
        <taxon>Methylobacteriaceae</taxon>
        <taxon>Microvirga</taxon>
    </lineage>
</organism>
<dbReference type="AlphaFoldDB" id="A0A1G5I3E8"/>
<sequence>MRRYGVGRGLGVLRCGCALGRSIAARTGIGSAATPLAAAIRRSTARVSSRLPLTAPGIATAGITARTATIIALAPTIGIACASAIATGTAIALAIPVRTCAAGAPSSTGITVAVAVSTSSVPAIPGVPSISAIARVTAVSSLAAIPTVAITTVTVAAVSSVPPLGKGRAIHQAKPIGGRQIELKLHRTCNNEAGKKNGRGELPWKHAGHDFDRQRIVDNGLAPRWFLK</sequence>
<dbReference type="EMBL" id="FMVJ01000005">
    <property type="protein sequence ID" value="SCY70421.1"/>
    <property type="molecule type" value="Genomic_DNA"/>
</dbReference>
<proteinExistence type="predicted"/>
<evidence type="ECO:0000313" key="2">
    <source>
        <dbReference type="Proteomes" id="UP000199569"/>
    </source>
</evidence>
<evidence type="ECO:0000313" key="1">
    <source>
        <dbReference type="EMBL" id="SCY70421.1"/>
    </source>
</evidence>
<keyword evidence="2" id="KW-1185">Reference proteome</keyword>
<gene>
    <name evidence="1" type="ORF">SAMN02927923_02049</name>
</gene>